<evidence type="ECO:0000313" key="1">
    <source>
        <dbReference type="EMBL" id="DAF47337.1"/>
    </source>
</evidence>
<reference evidence="1" key="1">
    <citation type="journal article" date="2021" name="Proc. Natl. Acad. Sci. U.S.A.">
        <title>A Catalog of Tens of Thousands of Viruses from Human Metagenomes Reveals Hidden Associations with Chronic Diseases.</title>
        <authorList>
            <person name="Tisza M.J."/>
            <person name="Buck C.B."/>
        </authorList>
    </citation>
    <scope>NUCLEOTIDE SEQUENCE</scope>
    <source>
        <strain evidence="1">Ctylc9</strain>
    </source>
</reference>
<accession>A0A8S5S8P2</accession>
<organism evidence="1">
    <name type="scientific">Siphoviridae sp. ctylc9</name>
    <dbReference type="NCBI Taxonomy" id="2827977"/>
    <lineage>
        <taxon>Viruses</taxon>
        <taxon>Duplodnaviria</taxon>
        <taxon>Heunggongvirae</taxon>
        <taxon>Uroviricota</taxon>
        <taxon>Caudoviricetes</taxon>
    </lineage>
</organism>
<sequence length="99" mass="11625">MTKEQKEAIDRIKYNDIAKPLYCGDITICNIDDLKTILSMLEEQDKIIDLMAETINNHDIDEDICKQMGKKANCNEFEDTEKCKECIKQYFENKAKEIR</sequence>
<proteinExistence type="predicted"/>
<dbReference type="EMBL" id="BK032554">
    <property type="protein sequence ID" value="DAF47337.1"/>
    <property type="molecule type" value="Genomic_DNA"/>
</dbReference>
<name>A0A8S5S8P2_9CAUD</name>
<protein>
    <submittedName>
        <fullName evidence="1">Uncharacterized protein</fullName>
    </submittedName>
</protein>